<accession>A0A2S8FZ57</accession>
<dbReference type="EMBL" id="PUHY01000005">
    <property type="protein sequence ID" value="PQO37472.1"/>
    <property type="molecule type" value="Genomic_DNA"/>
</dbReference>
<organism evidence="1 2">
    <name type="scientific">Blastopirellula marina</name>
    <dbReference type="NCBI Taxonomy" id="124"/>
    <lineage>
        <taxon>Bacteria</taxon>
        <taxon>Pseudomonadati</taxon>
        <taxon>Planctomycetota</taxon>
        <taxon>Planctomycetia</taxon>
        <taxon>Pirellulales</taxon>
        <taxon>Pirellulaceae</taxon>
        <taxon>Blastopirellula</taxon>
    </lineage>
</organism>
<comment type="caution">
    <text evidence="1">The sequence shown here is derived from an EMBL/GenBank/DDBJ whole genome shotgun (WGS) entry which is preliminary data.</text>
</comment>
<dbReference type="Proteomes" id="UP000238322">
    <property type="component" value="Unassembled WGS sequence"/>
</dbReference>
<protein>
    <submittedName>
        <fullName evidence="1">Uncharacterized protein</fullName>
    </submittedName>
</protein>
<name>A0A2S8FZ57_9BACT</name>
<proteinExistence type="predicted"/>
<evidence type="ECO:0000313" key="2">
    <source>
        <dbReference type="Proteomes" id="UP000238322"/>
    </source>
</evidence>
<dbReference type="AlphaFoldDB" id="A0A2S8FZ57"/>
<evidence type="ECO:0000313" key="1">
    <source>
        <dbReference type="EMBL" id="PQO37472.1"/>
    </source>
</evidence>
<gene>
    <name evidence="1" type="ORF">C5Y83_05890</name>
</gene>
<reference evidence="1 2" key="1">
    <citation type="submission" date="2018-02" db="EMBL/GenBank/DDBJ databases">
        <title>Comparative genomes isolates from brazilian mangrove.</title>
        <authorList>
            <person name="Araujo J.E."/>
            <person name="Taketani R.G."/>
            <person name="Silva M.C.P."/>
            <person name="Loureco M.V."/>
            <person name="Andreote F.D."/>
        </authorList>
    </citation>
    <scope>NUCLEOTIDE SEQUENCE [LARGE SCALE GENOMIC DNA]</scope>
    <source>
        <strain evidence="1 2">Hex-1 MGV</strain>
    </source>
</reference>
<sequence>MVSGRVDRGMQLVEFREIAGQQCVLFEVIRNRPAECGLGTLPQVIGLFVLTAQLPKLCLLWALLGAGSTRRRYTGGASLWNWNPLRTDANRLALTCLQVENPPGTVDAADRGNGRVQHQQGYTLDQFFASAISS</sequence>